<dbReference type="GO" id="GO:0022857">
    <property type="term" value="F:transmembrane transporter activity"/>
    <property type="evidence" value="ECO:0007669"/>
    <property type="project" value="InterPro"/>
</dbReference>
<comment type="subcellular location">
    <subcellularLocation>
        <location evidence="1">Cell envelope</location>
    </subcellularLocation>
</comment>
<evidence type="ECO:0000256" key="2">
    <source>
        <dbReference type="ARBA" id="ARBA00009477"/>
    </source>
</evidence>
<dbReference type="InterPro" id="IPR050465">
    <property type="entry name" value="UPF0194_transport"/>
</dbReference>
<evidence type="ECO:0000313" key="5">
    <source>
        <dbReference type="Proteomes" id="UP000034215"/>
    </source>
</evidence>
<evidence type="ECO:0000256" key="3">
    <source>
        <dbReference type="ARBA" id="ARBA00023054"/>
    </source>
</evidence>
<accession>A0A0G0QWT8</accession>
<comment type="caution">
    <text evidence="4">The sequence shown here is derived from an EMBL/GenBank/DDBJ whole genome shotgun (WGS) entry which is preliminary data.</text>
</comment>
<dbReference type="GO" id="GO:0016020">
    <property type="term" value="C:membrane"/>
    <property type="evidence" value="ECO:0007669"/>
    <property type="project" value="InterPro"/>
</dbReference>
<organism evidence="4 5">
    <name type="scientific">Candidatus Woesebacteria bacterium GW2011_GWB1_40_12</name>
    <dbReference type="NCBI Taxonomy" id="1618576"/>
    <lineage>
        <taxon>Bacteria</taxon>
        <taxon>Candidatus Woeseibacteriota</taxon>
    </lineage>
</organism>
<dbReference type="NCBIfam" id="TIGR01730">
    <property type="entry name" value="RND_mfp"/>
    <property type="match status" value="1"/>
</dbReference>
<dbReference type="GO" id="GO:0030313">
    <property type="term" value="C:cell envelope"/>
    <property type="evidence" value="ECO:0007669"/>
    <property type="project" value="UniProtKB-SubCell"/>
</dbReference>
<dbReference type="Gene3D" id="2.40.420.20">
    <property type="match status" value="1"/>
</dbReference>
<reference evidence="4 5" key="1">
    <citation type="journal article" date="2015" name="Nature">
        <title>rRNA introns, odd ribosomes, and small enigmatic genomes across a large radiation of phyla.</title>
        <authorList>
            <person name="Brown C.T."/>
            <person name="Hug L.A."/>
            <person name="Thomas B.C."/>
            <person name="Sharon I."/>
            <person name="Castelle C.J."/>
            <person name="Singh A."/>
            <person name="Wilkins M.J."/>
            <person name="Williams K.H."/>
            <person name="Banfield J.F."/>
        </authorList>
    </citation>
    <scope>NUCLEOTIDE SEQUENCE [LARGE SCALE GENOMIC DNA]</scope>
</reference>
<dbReference type="PANTHER" id="PTHR32347">
    <property type="entry name" value="EFFLUX SYSTEM COMPONENT YKNX-RELATED"/>
    <property type="match status" value="1"/>
</dbReference>
<dbReference type="Proteomes" id="UP000034215">
    <property type="component" value="Unassembled WGS sequence"/>
</dbReference>
<protein>
    <submittedName>
        <fullName evidence="4">Efflux transporter, RND family, MFP subunit</fullName>
    </submittedName>
</protein>
<dbReference type="InterPro" id="IPR006143">
    <property type="entry name" value="RND_pump_MFP"/>
</dbReference>
<comment type="similarity">
    <text evidence="2">Belongs to the membrane fusion protein (MFP) (TC 8.A.1) family.</text>
</comment>
<evidence type="ECO:0000313" key="4">
    <source>
        <dbReference type="EMBL" id="KKR44879.1"/>
    </source>
</evidence>
<dbReference type="AlphaFoldDB" id="A0A0G0QWT8"/>
<keyword evidence="3" id="KW-0175">Coiled coil</keyword>
<evidence type="ECO:0000256" key="1">
    <source>
        <dbReference type="ARBA" id="ARBA00004196"/>
    </source>
</evidence>
<dbReference type="Gene3D" id="2.40.50.100">
    <property type="match status" value="1"/>
</dbReference>
<proteinExistence type="inferred from homology"/>
<dbReference type="Gene3D" id="2.40.30.170">
    <property type="match status" value="1"/>
</dbReference>
<dbReference type="SUPFAM" id="SSF111369">
    <property type="entry name" value="HlyD-like secretion proteins"/>
    <property type="match status" value="1"/>
</dbReference>
<dbReference type="EMBL" id="LBYA01000003">
    <property type="protein sequence ID" value="KKR44879.1"/>
    <property type="molecule type" value="Genomic_DNA"/>
</dbReference>
<gene>
    <name evidence="4" type="ORF">UT76_C0003G0010</name>
</gene>
<sequence>MKKILKRLSVAKKKMGKWFWVLAAVPLLAILAFILTRGNKPSGISVVVQKGPVVEELVLSGQVKAVRHAILYFPTSGKISWVGVKEGDKVNRGQGLVSLDKTILNSAYQQALNTYRNYQASAENVLDSVKDHSGDETYSQKAVRTSAEVARDNAYDAVTASLYNLRNATIAAPFSGVVTSLPNPNPGINVMVTEPQVELIDPASIYFAVDADQAEVIDLTVGQTVVITLDSFDKNFSGKVSFISFTPKSGESGTVYEVKVDFSEIKDLKESLRVGMTGDAKFILSQSENTLYVPSRFVNADKDGKYVYLGSKENKVYIKTGVEGEENIEILEGVSEGDVLYD</sequence>
<name>A0A0G0QWT8_9BACT</name>